<feature type="domain" description="Glycosyl transferase family 51" evidence="12">
    <location>
        <begin position="45"/>
        <end position="204"/>
    </location>
</feature>
<organism evidence="13 14">
    <name type="scientific">Collibacillus ludicampi</name>
    <dbReference type="NCBI Taxonomy" id="2771369"/>
    <lineage>
        <taxon>Bacteria</taxon>
        <taxon>Bacillati</taxon>
        <taxon>Bacillota</taxon>
        <taxon>Bacilli</taxon>
        <taxon>Bacillales</taxon>
        <taxon>Alicyclobacillaceae</taxon>
        <taxon>Collibacillus</taxon>
    </lineage>
</organism>
<keyword evidence="6" id="KW-0573">Peptidoglycan synthesis</keyword>
<evidence type="ECO:0000256" key="7">
    <source>
        <dbReference type="ARBA" id="ARBA00023136"/>
    </source>
</evidence>
<evidence type="ECO:0000256" key="5">
    <source>
        <dbReference type="ARBA" id="ARBA00022960"/>
    </source>
</evidence>
<dbReference type="GO" id="GO:0005886">
    <property type="term" value="C:plasma membrane"/>
    <property type="evidence" value="ECO:0007669"/>
    <property type="project" value="UniProtKB-SubCell"/>
</dbReference>
<comment type="subcellular location">
    <subcellularLocation>
        <location evidence="1">Cell membrane</location>
    </subcellularLocation>
</comment>
<dbReference type="InterPro" id="IPR023346">
    <property type="entry name" value="Lysozyme-like_dom_sf"/>
</dbReference>
<keyword evidence="7" id="KW-0472">Membrane</keyword>
<dbReference type="GO" id="GO:0008360">
    <property type="term" value="P:regulation of cell shape"/>
    <property type="evidence" value="ECO:0007669"/>
    <property type="project" value="UniProtKB-KW"/>
</dbReference>
<feature type="region of interest" description="Disordered" evidence="11">
    <location>
        <begin position="199"/>
        <end position="232"/>
    </location>
</feature>
<evidence type="ECO:0000256" key="11">
    <source>
        <dbReference type="SAM" id="MobiDB-lite"/>
    </source>
</evidence>
<proteinExistence type="predicted"/>
<dbReference type="PANTHER" id="PTHR32282:SF11">
    <property type="entry name" value="PENICILLIN-BINDING PROTEIN 1B"/>
    <property type="match status" value="1"/>
</dbReference>
<keyword evidence="8" id="KW-0961">Cell wall biogenesis/degradation</keyword>
<keyword evidence="4" id="KW-0808">Transferase</keyword>
<dbReference type="AlphaFoldDB" id="A0AAV4LGQ5"/>
<dbReference type="EC" id="2.4.99.28" evidence="9"/>
<keyword evidence="3" id="KW-0328">Glycosyltransferase</keyword>
<keyword evidence="2" id="KW-1003">Cell membrane</keyword>
<evidence type="ECO:0000256" key="9">
    <source>
        <dbReference type="ARBA" id="ARBA00044770"/>
    </source>
</evidence>
<evidence type="ECO:0000256" key="4">
    <source>
        <dbReference type="ARBA" id="ARBA00022679"/>
    </source>
</evidence>
<name>A0AAV4LGQ5_9BACL</name>
<dbReference type="Proteomes" id="UP001057291">
    <property type="component" value="Unassembled WGS sequence"/>
</dbReference>
<evidence type="ECO:0000256" key="3">
    <source>
        <dbReference type="ARBA" id="ARBA00022676"/>
    </source>
</evidence>
<dbReference type="Gene3D" id="1.10.3810.10">
    <property type="entry name" value="Biosynthetic peptidoglycan transglycosylase-like"/>
    <property type="match status" value="1"/>
</dbReference>
<dbReference type="GO" id="GO:0071555">
    <property type="term" value="P:cell wall organization"/>
    <property type="evidence" value="ECO:0007669"/>
    <property type="project" value="UniProtKB-KW"/>
</dbReference>
<dbReference type="InterPro" id="IPR050396">
    <property type="entry name" value="Glycosyltr_51/Transpeptidase"/>
</dbReference>
<comment type="catalytic activity">
    <reaction evidence="10">
        <text>[GlcNAc-(1-&gt;4)-Mur2Ac(oyl-L-Ala-gamma-D-Glu-L-Lys-D-Ala-D-Ala)](n)-di-trans,octa-cis-undecaprenyl diphosphate + beta-D-GlcNAc-(1-&gt;4)-Mur2Ac(oyl-L-Ala-gamma-D-Glu-L-Lys-D-Ala-D-Ala)-di-trans,octa-cis-undecaprenyl diphosphate = [GlcNAc-(1-&gt;4)-Mur2Ac(oyl-L-Ala-gamma-D-Glu-L-Lys-D-Ala-D-Ala)](n+1)-di-trans,octa-cis-undecaprenyl diphosphate + di-trans,octa-cis-undecaprenyl diphosphate + H(+)</text>
        <dbReference type="Rhea" id="RHEA:23708"/>
        <dbReference type="Rhea" id="RHEA-COMP:9602"/>
        <dbReference type="Rhea" id="RHEA-COMP:9603"/>
        <dbReference type="ChEBI" id="CHEBI:15378"/>
        <dbReference type="ChEBI" id="CHEBI:58405"/>
        <dbReference type="ChEBI" id="CHEBI:60033"/>
        <dbReference type="ChEBI" id="CHEBI:78435"/>
        <dbReference type="EC" id="2.4.99.28"/>
    </reaction>
</comment>
<dbReference type="GO" id="GO:0030288">
    <property type="term" value="C:outer membrane-bounded periplasmic space"/>
    <property type="evidence" value="ECO:0007669"/>
    <property type="project" value="TreeGrafter"/>
</dbReference>
<evidence type="ECO:0000256" key="1">
    <source>
        <dbReference type="ARBA" id="ARBA00004236"/>
    </source>
</evidence>
<keyword evidence="5" id="KW-0133">Cell shape</keyword>
<dbReference type="EMBL" id="BOQE01000001">
    <property type="protein sequence ID" value="GIM46943.1"/>
    <property type="molecule type" value="Genomic_DNA"/>
</dbReference>
<protein>
    <recommendedName>
        <fullName evidence="9">peptidoglycan glycosyltransferase</fullName>
        <ecNumber evidence="9">2.4.99.28</ecNumber>
    </recommendedName>
</protein>
<accession>A0AAV4LGQ5</accession>
<evidence type="ECO:0000313" key="14">
    <source>
        <dbReference type="Proteomes" id="UP001057291"/>
    </source>
</evidence>
<comment type="caution">
    <text evidence="13">The sequence shown here is derived from an EMBL/GenBank/DDBJ whole genome shotgun (WGS) entry which is preliminary data.</text>
</comment>
<gene>
    <name evidence="13" type="ORF">DNHGIG_24920</name>
</gene>
<evidence type="ECO:0000256" key="6">
    <source>
        <dbReference type="ARBA" id="ARBA00022984"/>
    </source>
</evidence>
<dbReference type="Pfam" id="PF00912">
    <property type="entry name" value="Transgly"/>
    <property type="match status" value="1"/>
</dbReference>
<dbReference type="SUPFAM" id="SSF53955">
    <property type="entry name" value="Lysozyme-like"/>
    <property type="match status" value="1"/>
</dbReference>
<dbReference type="InterPro" id="IPR001264">
    <property type="entry name" value="Glyco_trans_51"/>
</dbReference>
<dbReference type="PANTHER" id="PTHR32282">
    <property type="entry name" value="BINDING PROTEIN TRANSPEPTIDASE, PUTATIVE-RELATED"/>
    <property type="match status" value="1"/>
</dbReference>
<dbReference type="GO" id="GO:0009252">
    <property type="term" value="P:peptidoglycan biosynthetic process"/>
    <property type="evidence" value="ECO:0007669"/>
    <property type="project" value="UniProtKB-KW"/>
</dbReference>
<evidence type="ECO:0000256" key="8">
    <source>
        <dbReference type="ARBA" id="ARBA00023316"/>
    </source>
</evidence>
<keyword evidence="14" id="KW-1185">Reference proteome</keyword>
<dbReference type="RefSeq" id="WP_282199977.1">
    <property type="nucleotide sequence ID" value="NZ_BOQE01000001.1"/>
</dbReference>
<evidence type="ECO:0000313" key="13">
    <source>
        <dbReference type="EMBL" id="GIM46943.1"/>
    </source>
</evidence>
<evidence type="ECO:0000256" key="10">
    <source>
        <dbReference type="ARBA" id="ARBA00049902"/>
    </source>
</evidence>
<dbReference type="GO" id="GO:0008955">
    <property type="term" value="F:peptidoglycan glycosyltransferase activity"/>
    <property type="evidence" value="ECO:0007669"/>
    <property type="project" value="UniProtKB-EC"/>
</dbReference>
<sequence length="232" mass="26259">MWKTLKRLIVFVILVIGFFATCSFYFTEVFPIAANVRQAVHISVTEHESTYSTIDQIPLLFQKAVIDTEDRRFYQHFGIDLLGIARSIFVDLSARKPIEGGSTITQQLVRDTLLSQTKTLSRKAKEIVFAVALEQNMEKREILELYLNDVYFGHGAYGAAQAANVYFGKPLTSLSLPEWSLLAGLPNAPKIMIHINHLHSRSQDKRKSSITWSKPAISHKQKQTRRTGPPSI</sequence>
<evidence type="ECO:0000259" key="12">
    <source>
        <dbReference type="Pfam" id="PF00912"/>
    </source>
</evidence>
<dbReference type="InterPro" id="IPR036950">
    <property type="entry name" value="PBP_transglycosylase"/>
</dbReference>
<reference evidence="13" key="1">
    <citation type="journal article" date="2023" name="Int. J. Syst. Evol. Microbiol.">
        <title>Collibacillus ludicampi gen. nov., sp. nov., a new soil bacterium of the family Alicyclobacillaceae.</title>
        <authorList>
            <person name="Jojima T."/>
            <person name="Ioku Y."/>
            <person name="Fukuta Y."/>
            <person name="Shirasaka N."/>
            <person name="Matsumura Y."/>
            <person name="Mori M."/>
        </authorList>
    </citation>
    <scope>NUCLEOTIDE SEQUENCE</scope>
    <source>
        <strain evidence="13">TP075</strain>
    </source>
</reference>
<evidence type="ECO:0000256" key="2">
    <source>
        <dbReference type="ARBA" id="ARBA00022475"/>
    </source>
</evidence>